<dbReference type="Gene3D" id="3.40.50.2300">
    <property type="match status" value="1"/>
</dbReference>
<protein>
    <submittedName>
        <fullName evidence="10">Response regulator transcription factor</fullName>
    </submittedName>
</protein>
<accession>A0A9X9XDD1</accession>
<dbReference type="SMART" id="SM00448">
    <property type="entry name" value="REC"/>
    <property type="match status" value="1"/>
</dbReference>
<dbReference type="Proteomes" id="UP001138709">
    <property type="component" value="Unassembled WGS sequence"/>
</dbReference>
<feature type="domain" description="Response regulatory" evidence="8">
    <location>
        <begin position="12"/>
        <end position="126"/>
    </location>
</feature>
<dbReference type="InterPro" id="IPR039420">
    <property type="entry name" value="WalR-like"/>
</dbReference>
<dbReference type="SMART" id="SM00862">
    <property type="entry name" value="Trans_reg_C"/>
    <property type="match status" value="1"/>
</dbReference>
<dbReference type="Gene3D" id="1.10.10.10">
    <property type="entry name" value="Winged helix-like DNA-binding domain superfamily/Winged helix DNA-binding domain"/>
    <property type="match status" value="1"/>
</dbReference>
<gene>
    <name evidence="10" type="ORF">GXW74_14580</name>
</gene>
<dbReference type="PROSITE" id="PS51755">
    <property type="entry name" value="OMPR_PHOB"/>
    <property type="match status" value="1"/>
</dbReference>
<dbReference type="InterPro" id="IPR036388">
    <property type="entry name" value="WH-like_DNA-bd_sf"/>
</dbReference>
<evidence type="ECO:0000259" key="9">
    <source>
        <dbReference type="PROSITE" id="PS51755"/>
    </source>
</evidence>
<feature type="domain" description="OmpR/PhoB-type" evidence="9">
    <location>
        <begin position="131"/>
        <end position="226"/>
    </location>
</feature>
<dbReference type="Pfam" id="PF00486">
    <property type="entry name" value="Trans_reg_C"/>
    <property type="match status" value="1"/>
</dbReference>
<keyword evidence="2" id="KW-0902">Two-component regulatory system</keyword>
<dbReference type="GO" id="GO:0032993">
    <property type="term" value="C:protein-DNA complex"/>
    <property type="evidence" value="ECO:0007669"/>
    <property type="project" value="TreeGrafter"/>
</dbReference>
<evidence type="ECO:0000256" key="4">
    <source>
        <dbReference type="ARBA" id="ARBA00023125"/>
    </source>
</evidence>
<dbReference type="InterPro" id="IPR001867">
    <property type="entry name" value="OmpR/PhoB-type_DNA-bd"/>
</dbReference>
<dbReference type="GO" id="GO:0000976">
    <property type="term" value="F:transcription cis-regulatory region binding"/>
    <property type="evidence" value="ECO:0007669"/>
    <property type="project" value="TreeGrafter"/>
</dbReference>
<keyword evidence="4 7" id="KW-0238">DNA-binding</keyword>
<evidence type="ECO:0000313" key="10">
    <source>
        <dbReference type="EMBL" id="MBR0681717.1"/>
    </source>
</evidence>
<dbReference type="PROSITE" id="PS50110">
    <property type="entry name" value="RESPONSE_REGULATORY"/>
    <property type="match status" value="1"/>
</dbReference>
<evidence type="ECO:0000259" key="8">
    <source>
        <dbReference type="PROSITE" id="PS50110"/>
    </source>
</evidence>
<dbReference type="SUPFAM" id="SSF52172">
    <property type="entry name" value="CheY-like"/>
    <property type="match status" value="1"/>
</dbReference>
<sequence>MHDTSALVLRRHVILAVDHDDVRTFAGDLARRGFTVTVTPSAEALMRAVADGSPDAVLLASGSTSGLPAAEAVRRLRDLSGVPCVVIAPPSEGIEERIDALEAGADEVLHVGIPPIEAVARIRAVLRRVGPPAGALAPWRLVRAGRRLLPPVGDEVRLTGAEFEFLALLAAAEGAPVDRETLSIEVFRRPWRTEDRAVDSLVRRLRRKLPLDAINSIRNVGYALAVPVEFTEARV</sequence>
<evidence type="ECO:0000256" key="1">
    <source>
        <dbReference type="ARBA" id="ARBA00022553"/>
    </source>
</evidence>
<evidence type="ECO:0000256" key="3">
    <source>
        <dbReference type="ARBA" id="ARBA00023015"/>
    </source>
</evidence>
<dbReference type="InterPro" id="IPR016032">
    <property type="entry name" value="Sig_transdc_resp-reg_C-effctor"/>
</dbReference>
<comment type="caution">
    <text evidence="6">Lacks conserved residue(s) required for the propagation of feature annotation.</text>
</comment>
<dbReference type="InterPro" id="IPR011006">
    <property type="entry name" value="CheY-like_superfamily"/>
</dbReference>
<reference evidence="10" key="1">
    <citation type="submission" date="2020-01" db="EMBL/GenBank/DDBJ databases">
        <authorList>
            <person name="Rat A."/>
        </authorList>
    </citation>
    <scope>NUCLEOTIDE SEQUENCE</scope>
    <source>
        <strain evidence="10">LMG 31228</strain>
    </source>
</reference>
<name>A0A9X9XDD1_9PROT</name>
<keyword evidence="3" id="KW-0805">Transcription regulation</keyword>
<evidence type="ECO:0000256" key="7">
    <source>
        <dbReference type="PROSITE-ProRule" id="PRU01091"/>
    </source>
</evidence>
<evidence type="ECO:0000256" key="6">
    <source>
        <dbReference type="PROSITE-ProRule" id="PRU00169"/>
    </source>
</evidence>
<dbReference type="PANTHER" id="PTHR48111:SF1">
    <property type="entry name" value="TWO-COMPONENT RESPONSE REGULATOR ORR33"/>
    <property type="match status" value="1"/>
</dbReference>
<dbReference type="GO" id="GO:0000156">
    <property type="term" value="F:phosphorelay response regulator activity"/>
    <property type="evidence" value="ECO:0007669"/>
    <property type="project" value="TreeGrafter"/>
</dbReference>
<dbReference type="RefSeq" id="WP_211847242.1">
    <property type="nucleotide sequence ID" value="NZ_JAAEDL010000013.1"/>
</dbReference>
<evidence type="ECO:0000256" key="2">
    <source>
        <dbReference type="ARBA" id="ARBA00023012"/>
    </source>
</evidence>
<dbReference type="SUPFAM" id="SSF46894">
    <property type="entry name" value="C-terminal effector domain of the bipartite response regulators"/>
    <property type="match status" value="1"/>
</dbReference>
<evidence type="ECO:0000313" key="11">
    <source>
        <dbReference type="Proteomes" id="UP001138709"/>
    </source>
</evidence>
<dbReference type="AlphaFoldDB" id="A0A9X9XDD1"/>
<comment type="caution">
    <text evidence="10">The sequence shown here is derived from an EMBL/GenBank/DDBJ whole genome shotgun (WGS) entry which is preliminary data.</text>
</comment>
<proteinExistence type="predicted"/>
<keyword evidence="1" id="KW-0597">Phosphoprotein</keyword>
<reference evidence="10" key="2">
    <citation type="journal article" date="2021" name="Syst. Appl. Microbiol.">
        <title>Roseomonas hellenica sp. nov., isolated from roots of wild-growing Alkanna tinctoria.</title>
        <authorList>
            <person name="Rat A."/>
            <person name="Naranjo H.D."/>
            <person name="Lebbe L."/>
            <person name="Cnockaert M."/>
            <person name="Krigas N."/>
            <person name="Grigoriadou K."/>
            <person name="Maloupa E."/>
            <person name="Willems A."/>
        </authorList>
    </citation>
    <scope>NUCLEOTIDE SEQUENCE</scope>
    <source>
        <strain evidence="10">LMG 31228</strain>
    </source>
</reference>
<evidence type="ECO:0000256" key="5">
    <source>
        <dbReference type="ARBA" id="ARBA00023163"/>
    </source>
</evidence>
<dbReference type="EMBL" id="JAAEDL010000013">
    <property type="protein sequence ID" value="MBR0681717.1"/>
    <property type="molecule type" value="Genomic_DNA"/>
</dbReference>
<dbReference type="GO" id="GO:0006355">
    <property type="term" value="P:regulation of DNA-templated transcription"/>
    <property type="evidence" value="ECO:0007669"/>
    <property type="project" value="InterPro"/>
</dbReference>
<dbReference type="InterPro" id="IPR001789">
    <property type="entry name" value="Sig_transdc_resp-reg_receiver"/>
</dbReference>
<feature type="DNA-binding region" description="OmpR/PhoB-type" evidence="7">
    <location>
        <begin position="131"/>
        <end position="226"/>
    </location>
</feature>
<keyword evidence="5" id="KW-0804">Transcription</keyword>
<dbReference type="PANTHER" id="PTHR48111">
    <property type="entry name" value="REGULATOR OF RPOS"/>
    <property type="match status" value="1"/>
</dbReference>
<keyword evidence="11" id="KW-1185">Reference proteome</keyword>
<organism evidence="10 11">
    <name type="scientific">Neoroseomonas eburnea</name>
    <dbReference type="NCBI Taxonomy" id="1346889"/>
    <lineage>
        <taxon>Bacteria</taxon>
        <taxon>Pseudomonadati</taxon>
        <taxon>Pseudomonadota</taxon>
        <taxon>Alphaproteobacteria</taxon>
        <taxon>Acetobacterales</taxon>
        <taxon>Acetobacteraceae</taxon>
        <taxon>Neoroseomonas</taxon>
    </lineage>
</organism>
<dbReference type="GO" id="GO:0005829">
    <property type="term" value="C:cytosol"/>
    <property type="evidence" value="ECO:0007669"/>
    <property type="project" value="TreeGrafter"/>
</dbReference>